<feature type="glycosylation site" description="N-linked (GlcNAc...) asparagine; partial" evidence="14">
    <location>
        <position position="150"/>
    </location>
</feature>
<feature type="binding site" evidence="20">
    <location>
        <position position="410"/>
    </location>
    <ligand>
        <name>Zn(2+)</name>
        <dbReference type="ChEBI" id="CHEBI:29105"/>
        <label>2</label>
        <note>catalytic</note>
    </ligand>
</feature>
<dbReference type="GO" id="GO:0046872">
    <property type="term" value="F:metal ion binding"/>
    <property type="evidence" value="ECO:0007669"/>
    <property type="project" value="UniProtKB-KW"/>
</dbReference>
<feature type="active site" description="Proton acceptor 2" evidence="19">
    <location>
        <position position="383"/>
    </location>
</feature>
<feature type="signal peptide" evidence="24">
    <location>
        <begin position="1"/>
        <end position="20"/>
    </location>
</feature>
<dbReference type="EMBL" id="GFDL01006170">
    <property type="protein sequence ID" value="JAV28875.1"/>
    <property type="molecule type" value="Transcribed_RNA"/>
</dbReference>
<keyword evidence="3 22" id="KW-0645">Protease</keyword>
<feature type="binding site" evidence="20">
    <location>
        <position position="382"/>
    </location>
    <ligand>
        <name>Zn(2+)</name>
        <dbReference type="ChEBI" id="CHEBI:29105"/>
        <label>2</label>
        <note>catalytic</note>
    </ligand>
</feature>
<feature type="active site" description="Proton donor 2" evidence="19">
    <location>
        <position position="512"/>
    </location>
</feature>
<evidence type="ECO:0000256" key="4">
    <source>
        <dbReference type="ARBA" id="ARBA00022723"/>
    </source>
</evidence>
<evidence type="ECO:0000256" key="5">
    <source>
        <dbReference type="ARBA" id="ARBA00022729"/>
    </source>
</evidence>
<feature type="binding site" evidence="17">
    <location>
        <position position="386"/>
    </location>
    <ligand>
        <name>Zn(2+)</name>
        <dbReference type="ChEBI" id="CHEBI:29105"/>
        <label>1</label>
        <note>catalytic</note>
    </ligand>
</feature>
<evidence type="ECO:0000256" key="23">
    <source>
        <dbReference type="SAM" id="Phobius"/>
    </source>
</evidence>
<organism evidence="25">
    <name type="scientific">Culex tarsalis</name>
    <name type="common">Encephalitis mosquito</name>
    <dbReference type="NCBI Taxonomy" id="7177"/>
    <lineage>
        <taxon>Eukaryota</taxon>
        <taxon>Metazoa</taxon>
        <taxon>Ecdysozoa</taxon>
        <taxon>Arthropoda</taxon>
        <taxon>Hexapoda</taxon>
        <taxon>Insecta</taxon>
        <taxon>Pterygota</taxon>
        <taxon>Neoptera</taxon>
        <taxon>Endopterygota</taxon>
        <taxon>Diptera</taxon>
        <taxon>Nematocera</taxon>
        <taxon>Culicoidea</taxon>
        <taxon>Culicidae</taxon>
        <taxon>Culicinae</taxon>
        <taxon>Culicini</taxon>
        <taxon>Culex</taxon>
        <taxon>Culex</taxon>
    </lineage>
</organism>
<accession>A0A1Q3FMT2</accession>
<evidence type="ECO:0000256" key="17">
    <source>
        <dbReference type="PIRSR" id="PIRSR601548-3"/>
    </source>
</evidence>
<dbReference type="SUPFAM" id="SSF55486">
    <property type="entry name" value="Metalloproteases ('zincins'), catalytic domain"/>
    <property type="match status" value="2"/>
</dbReference>
<evidence type="ECO:0000256" key="13">
    <source>
        <dbReference type="PIRSR" id="PIRSR601548-1"/>
    </source>
</evidence>
<keyword evidence="6 22" id="KW-0378">Hydrolase</keyword>
<feature type="transmembrane region" description="Helical" evidence="23">
    <location>
        <begin position="1205"/>
        <end position="1226"/>
    </location>
</feature>
<feature type="binding site" evidence="17">
    <location>
        <position position="382"/>
    </location>
    <ligand>
        <name>Zn(2+)</name>
        <dbReference type="ChEBI" id="CHEBI:29105"/>
        <label>1</label>
        <note>catalytic</note>
    </ligand>
</feature>
<evidence type="ECO:0000256" key="12">
    <source>
        <dbReference type="ARBA" id="ARBA00039858"/>
    </source>
</evidence>
<keyword evidence="23" id="KW-0812">Transmembrane</keyword>
<dbReference type="FunFam" id="1.10.1370.30:FF:000004">
    <property type="entry name" value="Angiotensin-converting enzyme"/>
    <property type="match status" value="2"/>
</dbReference>
<keyword evidence="23" id="KW-1133">Transmembrane helix</keyword>
<dbReference type="GO" id="GO:0008237">
    <property type="term" value="F:metallopeptidase activity"/>
    <property type="evidence" value="ECO:0007669"/>
    <property type="project" value="UniProtKB-KW"/>
</dbReference>
<comment type="caution">
    <text evidence="21">Lacks conserved residue(s) required for the propagation of feature annotation.</text>
</comment>
<keyword evidence="2 22" id="KW-0121">Carboxypeptidase</keyword>
<feature type="disulfide bond" evidence="21">
    <location>
        <begin position="1123"/>
        <end position="1141"/>
    </location>
</feature>
<evidence type="ECO:0000256" key="15">
    <source>
        <dbReference type="PIRSR" id="PIRSR601548-11"/>
    </source>
</evidence>
<evidence type="ECO:0000256" key="6">
    <source>
        <dbReference type="ARBA" id="ARBA00022801"/>
    </source>
</evidence>
<sequence length="1229" mass="142695">MKTVTTLLVTLAVLTPQLTALPQVVVSNDVLSEEEMMATLQEYDREVRQYCNRQVQANWNVATDTENTQYEVEQNAASLAYAAFRNDYYERFFKDAVVENYKDEKVRKQLRLLKDLGTAALPTSKLESYNRVMRRMDSAYQVAEICPYDNQQCTESDPKWTLDPEMEHVLATSNDYNELAYVWRRWREESGKKMRTDYKEYVDYVNEAAKLNGYDDYGELWRSRYDDPDLRGTLDRLWKEVEPLYNELHTYVRYKLLDRYGEHMDRDNKMIPAHILGNMWAQSWVNLYDRIKPFPEASLVDVTAKMKELGYNASLMFEMSDEFYQSLGLPSSAMSYGPKAVIEKLPHKMVCHASAWDFCDGEDFRVKMCTNINMEDFITVHHEMGHIMYYILYKDQPQLFRTGATPAFHEAVGDTIALSVSTPTHLQKVGLLEDYADTEADNINALFEMALERVAFLPFGYLIDLWRWDVFSGAVNESDWNNHWWNLREKYQKVYAPVRRSEEDFDPGAKYHIPASSQYIAYFLAHILEFQFYRSLCIEAGQYKPNDPTSEPLHKCDFYNSKAAGDKLREGLQLGYSEDWRLALEKLTGGREISGQALLEYFDPLYEFLQRENKKLKNAEMEEIIETYNQQYSVACNKQVKAQYATQVDVGNVTVQQELTEILNENTRFVQEHYNKYFADIDMADYDNKDVQRQLQYLTQISINSLSSNDFNALNTALGKMQTIYSTTTICPLGKPDCTEGRLSLDPDLYGIMAKSENYDELLYVWKEWRDKTGRLMKDDYNDYVQLMNKAAGLGGHDDMGALWRQSFEQENFVEKMKALWVELKPFYGELHKYVRRELMKIYGDKMDAKNPNIPAHLLGNMWAQSWVNLYDRIKPFKNAVDLDITKALIDKKYTVKQLFEISNDFYVGLGLPDNSMSYDESRGAVIEKPTDRVVTCHASAWDFCDRQDFRIKMCTRMNMEDFVTIHHEMGHINYYILYKDQPVTLRAGANPGFHEAVGDTIALSVATPKHFKKIGLLDDYEESRENDINALFQKALDRVAFLPFGLLIDMWRWEIFANKVEFADWNKRWWELREEYQMVSAPVDRDRDAFDAGAKYHIPYDSQYISYFIAHILDLQLHKALCKEAGEYDPKDPAKPLHKCDIDGSTRAGDLLRAGLSLGRSVHWSEALKAMTGETELKTDALLEYYAPLHEFLKSENEKADKGAGVALALSSSVVIAMTAVNFLLRLL</sequence>
<evidence type="ECO:0000313" key="25">
    <source>
        <dbReference type="EMBL" id="JAV28875.1"/>
    </source>
</evidence>
<evidence type="ECO:0000256" key="24">
    <source>
        <dbReference type="SAM" id="SignalP"/>
    </source>
</evidence>
<feature type="disulfide bond" evidence="21">
    <location>
        <begin position="937"/>
        <end position="955"/>
    </location>
</feature>
<protein>
    <recommendedName>
        <fullName evidence="12 22">Angiotensin-converting enzyme</fullName>
        <ecNumber evidence="22">3.4.-.-</ecNumber>
    </recommendedName>
</protein>
<dbReference type="PANTHER" id="PTHR10514:SF27">
    <property type="entry name" value="ANGIOTENSIN-CONVERTING ENZYME"/>
    <property type="match status" value="1"/>
</dbReference>
<keyword evidence="4 17" id="KW-0479">Metal-binding</keyword>
<keyword evidence="7 17" id="KW-0862">Zinc</keyword>
<feature type="binding site" evidence="17">
    <location>
        <position position="410"/>
    </location>
    <ligand>
        <name>Zn(2+)</name>
        <dbReference type="ChEBI" id="CHEBI:29105"/>
        <label>1</label>
        <note>catalytic</note>
    </ligand>
</feature>
<evidence type="ECO:0000256" key="11">
    <source>
        <dbReference type="ARBA" id="ARBA00036868"/>
    </source>
</evidence>
<feature type="disulfide bond" evidence="18 21">
    <location>
        <begin position="351"/>
        <end position="369"/>
    </location>
</feature>
<feature type="chain" id="PRO_5012817762" description="Angiotensin-converting enzyme" evidence="24">
    <location>
        <begin position="21"/>
        <end position="1229"/>
    </location>
</feature>
<feature type="binding site" evidence="20">
    <location>
        <position position="386"/>
    </location>
    <ligand>
        <name>Zn(2+)</name>
        <dbReference type="ChEBI" id="CHEBI:29105"/>
        <label>2</label>
        <note>catalytic</note>
    </ligand>
</feature>
<dbReference type="Gene3D" id="1.10.1370.30">
    <property type="match status" value="2"/>
</dbReference>
<feature type="active site" description="Proton acceptor 1" evidence="13">
    <location>
        <position position="383"/>
    </location>
</feature>
<feature type="active site" description="Proton donor 2" evidence="15">
    <location>
        <position position="1098"/>
    </location>
</feature>
<keyword evidence="23" id="KW-0472">Membrane</keyword>
<dbReference type="AlphaFoldDB" id="A0A1Q3FMT2"/>
<reference evidence="25" key="1">
    <citation type="submission" date="2017-01" db="EMBL/GenBank/DDBJ databases">
        <title>A deep insight into the sialotranscriptome of adult male and female Cluex tarsalis mosquitoes.</title>
        <authorList>
            <person name="Ribeiro J.M."/>
            <person name="Moreira F."/>
            <person name="Bernard K.A."/>
            <person name="Calvo E."/>
        </authorList>
    </citation>
    <scope>NUCLEOTIDE SEQUENCE</scope>
    <source>
        <strain evidence="25">Kern County</strain>
        <tissue evidence="25">Salivary glands</tissue>
    </source>
</reference>
<keyword evidence="10 14" id="KW-0325">Glycoprotein</keyword>
<keyword evidence="9 18" id="KW-1015">Disulfide bond</keyword>
<evidence type="ECO:0000256" key="10">
    <source>
        <dbReference type="ARBA" id="ARBA00023180"/>
    </source>
</evidence>
<dbReference type="PRINTS" id="PR00791">
    <property type="entry name" value="PEPDIPTASEA"/>
</dbReference>
<evidence type="ECO:0000256" key="7">
    <source>
        <dbReference type="ARBA" id="ARBA00022833"/>
    </source>
</evidence>
<keyword evidence="8 22" id="KW-0482">Metalloprotease</keyword>
<feature type="active site" description="Proton acceptor 2" evidence="15">
    <location>
        <position position="969"/>
    </location>
</feature>
<comment type="similarity">
    <text evidence="1 21 22">Belongs to the peptidase M2 family.</text>
</comment>
<feature type="binding site" evidence="16">
    <location>
        <position position="225"/>
    </location>
    <ligand>
        <name>chloride</name>
        <dbReference type="ChEBI" id="CHEBI:17996"/>
        <label>1</label>
    </ligand>
</feature>
<dbReference type="GO" id="GO:0005886">
    <property type="term" value="C:plasma membrane"/>
    <property type="evidence" value="ECO:0007669"/>
    <property type="project" value="TreeGrafter"/>
</dbReference>
<feature type="active site" description="Proton donor 1" evidence="13">
    <location>
        <position position="512"/>
    </location>
</feature>
<evidence type="ECO:0000256" key="22">
    <source>
        <dbReference type="RuleBase" id="RU361144"/>
    </source>
</evidence>
<evidence type="ECO:0000256" key="9">
    <source>
        <dbReference type="ARBA" id="ARBA00023157"/>
    </source>
</evidence>
<evidence type="ECO:0000256" key="16">
    <source>
        <dbReference type="PIRSR" id="PIRSR601548-2"/>
    </source>
</evidence>
<evidence type="ECO:0000256" key="19">
    <source>
        <dbReference type="PIRSR" id="PIRSR601548-6"/>
    </source>
</evidence>
<evidence type="ECO:0000256" key="20">
    <source>
        <dbReference type="PIRSR" id="PIRSR601548-8"/>
    </source>
</evidence>
<dbReference type="EC" id="3.4.-.-" evidence="22"/>
<feature type="disulfide bond" evidence="18">
    <location>
        <begin position="537"/>
        <end position="556"/>
    </location>
</feature>
<dbReference type="PANTHER" id="PTHR10514">
    <property type="entry name" value="ANGIOTENSIN-CONVERTING ENZYME"/>
    <property type="match status" value="1"/>
</dbReference>
<dbReference type="CDD" id="cd06461">
    <property type="entry name" value="M2_ACE"/>
    <property type="match status" value="2"/>
</dbReference>
<dbReference type="PROSITE" id="PS52011">
    <property type="entry name" value="PEPTIDASE_M2"/>
    <property type="match status" value="2"/>
</dbReference>
<evidence type="ECO:0000256" key="2">
    <source>
        <dbReference type="ARBA" id="ARBA00022645"/>
    </source>
</evidence>
<evidence type="ECO:0000256" key="3">
    <source>
        <dbReference type="ARBA" id="ARBA00022670"/>
    </source>
</evidence>
<evidence type="ECO:0000256" key="8">
    <source>
        <dbReference type="ARBA" id="ARBA00023049"/>
    </source>
</evidence>
<dbReference type="GO" id="GO:0004180">
    <property type="term" value="F:carboxypeptidase activity"/>
    <property type="evidence" value="ECO:0007669"/>
    <property type="project" value="UniProtKB-KW"/>
</dbReference>
<evidence type="ECO:0000256" key="21">
    <source>
        <dbReference type="PROSITE-ProRule" id="PRU01355"/>
    </source>
</evidence>
<proteinExistence type="inferred from homology"/>
<dbReference type="Pfam" id="PF01401">
    <property type="entry name" value="Peptidase_M2"/>
    <property type="match status" value="2"/>
</dbReference>
<keyword evidence="5 24" id="KW-0732">Signal</keyword>
<comment type="cofactor">
    <cofactor evidence="22">
        <name>Zn(2+)</name>
        <dbReference type="ChEBI" id="CHEBI:29105"/>
    </cofactor>
    <text evidence="22">Binds 2 Zn(2+) ions per subunit.</text>
</comment>
<evidence type="ECO:0000256" key="18">
    <source>
        <dbReference type="PIRSR" id="PIRSR601548-4"/>
    </source>
</evidence>
<evidence type="ECO:0000256" key="14">
    <source>
        <dbReference type="PIRSR" id="PIRSR601548-10"/>
    </source>
</evidence>
<dbReference type="GO" id="GO:0008241">
    <property type="term" value="F:peptidyl-dipeptidase activity"/>
    <property type="evidence" value="ECO:0007669"/>
    <property type="project" value="UniProtKB-EC"/>
</dbReference>
<comment type="catalytic activity">
    <reaction evidence="11">
        <text>Release of a C-terminal dipeptide, oligopeptide-|-Xaa-Yaa, when Xaa is not Pro, and Yaa is neither Asp nor Glu. Thus, conversion of angiotensin I to angiotensin II, with increase in vasoconstrictor activity, but no action on angiotensin II.</text>
        <dbReference type="EC" id="3.4.15.1"/>
    </reaction>
</comment>
<dbReference type="GO" id="GO:0006508">
    <property type="term" value="P:proteolysis"/>
    <property type="evidence" value="ECO:0007669"/>
    <property type="project" value="UniProtKB-KW"/>
</dbReference>
<name>A0A1Q3FMT2_CULTA</name>
<dbReference type="InterPro" id="IPR001548">
    <property type="entry name" value="Peptidase_M2"/>
</dbReference>
<evidence type="ECO:0000256" key="1">
    <source>
        <dbReference type="ARBA" id="ARBA00008139"/>
    </source>
</evidence>